<protein>
    <submittedName>
        <fullName evidence="3">Ketosteroid isomerase homolog</fullName>
    </submittedName>
</protein>
<feature type="region of interest" description="Disordered" evidence="1">
    <location>
        <begin position="21"/>
        <end position="40"/>
    </location>
</feature>
<dbReference type="OrthoDB" id="979496at2"/>
<dbReference type="STRING" id="1121884.SAMN02745131_01882"/>
<reference evidence="3 4" key="1">
    <citation type="submission" date="2016-11" db="EMBL/GenBank/DDBJ databases">
        <authorList>
            <person name="Jaros S."/>
            <person name="Januszkiewicz K."/>
            <person name="Wedrychowicz H."/>
        </authorList>
    </citation>
    <scope>NUCLEOTIDE SEQUENCE [LARGE SCALE GENOMIC DNA]</scope>
    <source>
        <strain evidence="3 4">DSM 18119</strain>
    </source>
</reference>
<accession>A0A1M4Z4M4</accession>
<sequence>MKQIFIFMAASAMIVSCTNSKGEEKDKSAEPTKTTATVTSKELNQQFDNAWNSKDSSKLISMLADDVQLLSAATHMNGRTEVTERFIRHNLPVTSNLRTNVVSTGESDALAYESGTFSLDVAPPGAKPFVNNGNYTFVWKKQADQSWKVSSIVMEDLPPVIKNK</sequence>
<feature type="compositionally biased region" description="Polar residues" evidence="1">
    <location>
        <begin position="31"/>
        <end position="40"/>
    </location>
</feature>
<dbReference type="SUPFAM" id="SSF54427">
    <property type="entry name" value="NTF2-like"/>
    <property type="match status" value="1"/>
</dbReference>
<dbReference type="Proteomes" id="UP000184048">
    <property type="component" value="Unassembled WGS sequence"/>
</dbReference>
<name>A0A1M4Z4M4_9BACT</name>
<dbReference type="PROSITE" id="PS51257">
    <property type="entry name" value="PROKAR_LIPOPROTEIN"/>
    <property type="match status" value="1"/>
</dbReference>
<feature type="compositionally biased region" description="Basic and acidic residues" evidence="1">
    <location>
        <begin position="21"/>
        <end position="30"/>
    </location>
</feature>
<dbReference type="Gene3D" id="3.10.450.50">
    <property type="match status" value="1"/>
</dbReference>
<keyword evidence="3" id="KW-0413">Isomerase</keyword>
<dbReference type="Pfam" id="PF14534">
    <property type="entry name" value="DUF4440"/>
    <property type="match status" value="1"/>
</dbReference>
<keyword evidence="4" id="KW-1185">Reference proteome</keyword>
<dbReference type="InterPro" id="IPR032710">
    <property type="entry name" value="NTF2-like_dom_sf"/>
</dbReference>
<dbReference type="RefSeq" id="WP_072835077.1">
    <property type="nucleotide sequence ID" value="NZ_FQUU01000006.1"/>
</dbReference>
<feature type="domain" description="DUF4440" evidence="2">
    <location>
        <begin position="42"/>
        <end position="149"/>
    </location>
</feature>
<dbReference type="GO" id="GO:0016853">
    <property type="term" value="F:isomerase activity"/>
    <property type="evidence" value="ECO:0007669"/>
    <property type="project" value="UniProtKB-KW"/>
</dbReference>
<evidence type="ECO:0000313" key="3">
    <source>
        <dbReference type="EMBL" id="SHF13019.1"/>
    </source>
</evidence>
<dbReference type="EMBL" id="FQUU01000006">
    <property type="protein sequence ID" value="SHF13019.1"/>
    <property type="molecule type" value="Genomic_DNA"/>
</dbReference>
<evidence type="ECO:0000256" key="1">
    <source>
        <dbReference type="SAM" id="MobiDB-lite"/>
    </source>
</evidence>
<gene>
    <name evidence="3" type="ORF">SAMN02745131_01882</name>
</gene>
<proteinExistence type="predicted"/>
<evidence type="ECO:0000259" key="2">
    <source>
        <dbReference type="Pfam" id="PF14534"/>
    </source>
</evidence>
<organism evidence="3 4">
    <name type="scientific">Flavisolibacter ginsengisoli DSM 18119</name>
    <dbReference type="NCBI Taxonomy" id="1121884"/>
    <lineage>
        <taxon>Bacteria</taxon>
        <taxon>Pseudomonadati</taxon>
        <taxon>Bacteroidota</taxon>
        <taxon>Chitinophagia</taxon>
        <taxon>Chitinophagales</taxon>
        <taxon>Chitinophagaceae</taxon>
        <taxon>Flavisolibacter</taxon>
    </lineage>
</organism>
<dbReference type="AlphaFoldDB" id="A0A1M4Z4M4"/>
<dbReference type="InterPro" id="IPR027843">
    <property type="entry name" value="DUF4440"/>
</dbReference>
<evidence type="ECO:0000313" key="4">
    <source>
        <dbReference type="Proteomes" id="UP000184048"/>
    </source>
</evidence>